<dbReference type="SUPFAM" id="SSF56726">
    <property type="entry name" value="DNA topoisomerase IV, alpha subunit"/>
    <property type="match status" value="1"/>
</dbReference>
<dbReference type="NCBIfam" id="TIGR02679">
    <property type="entry name" value="TIGR02679 family protein"/>
    <property type="match status" value="1"/>
</dbReference>
<dbReference type="InterPro" id="IPR024466">
    <property type="entry name" value="CHP02679_N"/>
</dbReference>
<feature type="domain" description="Conserved hypothetical protein CHP02679 N terminus" evidence="2">
    <location>
        <begin position="40"/>
        <end position="257"/>
    </location>
</feature>
<organism evidence="3 4">
    <name type="scientific">Metabacillus lacus</name>
    <dbReference type="NCBI Taxonomy" id="1983721"/>
    <lineage>
        <taxon>Bacteria</taxon>
        <taxon>Bacillati</taxon>
        <taxon>Bacillota</taxon>
        <taxon>Bacilli</taxon>
        <taxon>Bacillales</taxon>
        <taxon>Bacillaceae</taxon>
        <taxon>Metabacillus</taxon>
    </lineage>
</organism>
<evidence type="ECO:0000259" key="2">
    <source>
        <dbReference type="Pfam" id="PF11796"/>
    </source>
</evidence>
<comment type="caution">
    <text evidence="3">The sequence shown here is derived from an EMBL/GenBank/DDBJ whole genome shotgun (WGS) entry which is preliminary data.</text>
</comment>
<dbReference type="Gene3D" id="3.40.1360.10">
    <property type="match status" value="1"/>
</dbReference>
<evidence type="ECO:0000313" key="3">
    <source>
        <dbReference type="EMBL" id="MRX71965.1"/>
    </source>
</evidence>
<dbReference type="OrthoDB" id="1661308at2"/>
<feature type="domain" description="DUF2399" evidence="1">
    <location>
        <begin position="280"/>
        <end position="436"/>
    </location>
</feature>
<reference evidence="3 4" key="1">
    <citation type="submission" date="2019-11" db="EMBL/GenBank/DDBJ databases">
        <title>Bacillus lacus genome.</title>
        <authorList>
            <person name="Allen C.J."/>
            <person name="Newman J.D."/>
        </authorList>
    </citation>
    <scope>NUCLEOTIDE SEQUENCE [LARGE SCALE GENOMIC DNA]</scope>
    <source>
        <strain evidence="3 4">KCTC 33946</strain>
    </source>
</reference>
<gene>
    <name evidence="3" type="ORF">GJU40_07235</name>
</gene>
<dbReference type="Pfam" id="PF09664">
    <property type="entry name" value="DUF2399"/>
    <property type="match status" value="1"/>
</dbReference>
<dbReference type="InterPro" id="IPR036078">
    <property type="entry name" value="Spo11/TopoVI_A_sf"/>
</dbReference>
<dbReference type="AlphaFoldDB" id="A0A7X2IYE8"/>
<dbReference type="Pfam" id="PF11796">
    <property type="entry name" value="DUF3323"/>
    <property type="match status" value="1"/>
</dbReference>
<evidence type="ECO:0000313" key="4">
    <source>
        <dbReference type="Proteomes" id="UP000448867"/>
    </source>
</evidence>
<name>A0A7X2IYE8_9BACI</name>
<proteinExistence type="predicted"/>
<dbReference type="Proteomes" id="UP000448867">
    <property type="component" value="Unassembled WGS sequence"/>
</dbReference>
<sequence length="441" mass="51027">MESKAGVRVEKLDISYFKKKKGFHPLFLEFKKKYSSYGRLGGIIKLDNPSDETKEALSGILGVDVRRDKEVKVSVVKFEKALLKTIFKDFTLIEIVEAYFGEELRSKKEIQAEKEEQKRVYFQTYYKYAKNDLARYWLEAIIEKNELTKYVHNYYERDKKALSSILNNVIHGLNRLPLKEYERLPIFAAITTKNPHYFDIGTDSGRVLLAALQLYLKVTEGKYFTQSPNSGEITEILARFNIMRDDINNDVTVFGLQGYYQDGSTSNLLKFAMEENVVMNLPLREVVRLGKISALNNKVYVIENSGLYSTLIDKIIEQEVEVSMVCSSGQFNLATWKLIDKLVDNNHYIYYSGDFDPEGILMANKIKEKYPNYVHYWHLDVASYKSCLSDEIIVESRLNQLLNIQNQEIGPLITSLLNTKRSGYQERLMESLLEEIKSGKI</sequence>
<protein>
    <submittedName>
        <fullName evidence="3">TIGR02679 family protein</fullName>
    </submittedName>
</protein>
<evidence type="ECO:0000259" key="1">
    <source>
        <dbReference type="Pfam" id="PF09664"/>
    </source>
</evidence>
<dbReference type="InterPro" id="IPR024465">
    <property type="entry name" value="DUF2399"/>
</dbReference>
<accession>A0A7X2IYE8</accession>
<dbReference type="GO" id="GO:0003677">
    <property type="term" value="F:DNA binding"/>
    <property type="evidence" value="ECO:0007669"/>
    <property type="project" value="InterPro"/>
</dbReference>
<dbReference type="InterPro" id="IPR013495">
    <property type="entry name" value="CHP02679"/>
</dbReference>
<keyword evidence="4" id="KW-1185">Reference proteome</keyword>
<dbReference type="GO" id="GO:0005694">
    <property type="term" value="C:chromosome"/>
    <property type="evidence" value="ECO:0007669"/>
    <property type="project" value="InterPro"/>
</dbReference>
<dbReference type="EMBL" id="WKKI01000009">
    <property type="protein sequence ID" value="MRX71965.1"/>
    <property type="molecule type" value="Genomic_DNA"/>
</dbReference>